<dbReference type="AlphaFoldDB" id="A0A098LGW5"/>
<dbReference type="SUPFAM" id="SSF51126">
    <property type="entry name" value="Pectin lyase-like"/>
    <property type="match status" value="1"/>
</dbReference>
<evidence type="ECO:0000259" key="1">
    <source>
        <dbReference type="Pfam" id="PF13229"/>
    </source>
</evidence>
<gene>
    <name evidence="2" type="ORF">MYP_2482</name>
</gene>
<organism evidence="2 3">
    <name type="scientific">Sporocytophaga myxococcoides</name>
    <dbReference type="NCBI Taxonomy" id="153721"/>
    <lineage>
        <taxon>Bacteria</taxon>
        <taxon>Pseudomonadati</taxon>
        <taxon>Bacteroidota</taxon>
        <taxon>Cytophagia</taxon>
        <taxon>Cytophagales</taxon>
        <taxon>Cytophagaceae</taxon>
        <taxon>Sporocytophaga</taxon>
    </lineage>
</organism>
<dbReference type="eggNOG" id="COG4932">
    <property type="taxonomic scope" value="Bacteria"/>
</dbReference>
<feature type="domain" description="Right handed beta helix" evidence="1">
    <location>
        <begin position="223"/>
        <end position="381"/>
    </location>
</feature>
<comment type="caution">
    <text evidence="2">The sequence shown here is derived from an EMBL/GenBank/DDBJ whole genome shotgun (WGS) entry which is preliminary data.</text>
</comment>
<evidence type="ECO:0000313" key="3">
    <source>
        <dbReference type="Proteomes" id="UP000030185"/>
    </source>
</evidence>
<accession>A0A098LGW5</accession>
<dbReference type="STRING" id="153721.MYP_2482"/>
<sequence>MALCAIGISFASCKKEHDIENVKPSMAVGDSAGVEGYACTYTIKANQPIVDGSTLNIPAGSVVCIEAGTRGPLVLKNFTGQPGKPITFVNGNGKVTIQCSPSNGYGLKLANCKYVKVAGNGSSDQYGIHVTGSHIGVSFEALSTNWEISNVEISKIGFAGLMGKTDPSCDPATWRGNFTMRDVSAHDNYVHDVTGEGFYIGNSFYEGGRSLSCGNISPHSIEGVKIYNNRVLNSGCEGIQVGCAIKGCEIYNNSIENFGKDPFAANQNNGLQIGEGTGGLCYNNIIKNGPGNGIICLGYGDNVVYNNLIINAGSFGIFSDSRFTPGQFFKLANNTIVNSGKDGIMVYSEKIPMNYVVNNIIAAPKNGKFISTRSGNVKLTSSNNLNAATMAEVKFVNPSGNDYRIASGSPAIDKGMNTSSYGITSDFGGGRRPSGVAYDIGAFEGSSSSLSNITSGSAGAPASSTGTAQITSLTLVNATTGKDIMTISNGAKISFSALGTNKINVRANTSAETKSVIFKYDGVNVRTENGVPFSMYGDAGVGNYNPWTPALGVHTITTVPYTKEGASGTAGPLYTVSINVVS</sequence>
<dbReference type="Proteomes" id="UP000030185">
    <property type="component" value="Unassembled WGS sequence"/>
</dbReference>
<dbReference type="InterPro" id="IPR011050">
    <property type="entry name" value="Pectin_lyase_fold/virulence"/>
</dbReference>
<evidence type="ECO:0000313" key="2">
    <source>
        <dbReference type="EMBL" id="GAL85253.1"/>
    </source>
</evidence>
<proteinExistence type="predicted"/>
<dbReference type="eggNOG" id="COG4099">
    <property type="taxonomic scope" value="Bacteria"/>
</dbReference>
<dbReference type="InterPro" id="IPR012334">
    <property type="entry name" value="Pectin_lyas_fold"/>
</dbReference>
<dbReference type="SMART" id="SM00710">
    <property type="entry name" value="PbH1"/>
    <property type="match status" value="6"/>
</dbReference>
<dbReference type="InterPro" id="IPR006626">
    <property type="entry name" value="PbH1"/>
</dbReference>
<dbReference type="EMBL" id="BBLT01000004">
    <property type="protein sequence ID" value="GAL85253.1"/>
    <property type="molecule type" value="Genomic_DNA"/>
</dbReference>
<name>A0A098LGW5_9BACT</name>
<dbReference type="InterPro" id="IPR039448">
    <property type="entry name" value="Beta_helix"/>
</dbReference>
<dbReference type="eggNOG" id="COG3291">
    <property type="taxonomic scope" value="Bacteria"/>
</dbReference>
<protein>
    <submittedName>
        <fullName evidence="2">Fibronectin type III domain protein</fullName>
    </submittedName>
</protein>
<keyword evidence="3" id="KW-1185">Reference proteome</keyword>
<dbReference type="Gene3D" id="2.160.20.10">
    <property type="entry name" value="Single-stranded right-handed beta-helix, Pectin lyase-like"/>
    <property type="match status" value="1"/>
</dbReference>
<reference evidence="2 3" key="1">
    <citation type="submission" date="2014-09" db="EMBL/GenBank/DDBJ databases">
        <title>Sporocytophaga myxococcoides PG-01 genome sequencing.</title>
        <authorList>
            <person name="Liu L."/>
            <person name="Gao P.J."/>
            <person name="Chen G.J."/>
            <person name="Wang L.S."/>
        </authorList>
    </citation>
    <scope>NUCLEOTIDE SEQUENCE [LARGE SCALE GENOMIC DNA]</scope>
    <source>
        <strain evidence="2 3">PG-01</strain>
    </source>
</reference>
<dbReference type="Pfam" id="PF13229">
    <property type="entry name" value="Beta_helix"/>
    <property type="match status" value="1"/>
</dbReference>
<dbReference type="InterPro" id="IPR059226">
    <property type="entry name" value="Choice_anch_Q_dom"/>
</dbReference>
<dbReference type="NCBIfam" id="NF041518">
    <property type="entry name" value="choice_anch_Q"/>
    <property type="match status" value="1"/>
</dbReference>